<evidence type="ECO:0000313" key="4">
    <source>
        <dbReference type="Proteomes" id="UP000077875"/>
    </source>
</evidence>
<sequence length="366" mass="38141">MPRFTRSSLIDFAHAVLAAAGLPDVQARQAAEVLVAADARGLASHGLARLPRYLAGLEDGAIDPAAVLEVVHDTPLSCAIDAHGAMGTHAAQAGMSAALDKARAHGIGMATVRDSNHFGIACWYAMQALEHDMIGLVMTNTAALGVPTFGREAMFGTNPLAFAAPAGDERAFVLDMATTAVPRGKIEVRARQGQPLEAGWAVDARGATAVDGPALLDEMRRHAGGGLLPLGGLGTSHGGHKGYGLAVMVDILSGVLSAHGFGAQLRDSGASAGRMGHFFAAFRIDLFRPPEQFRADMDRMLAALRESPPAEGEERVYYSGLVESEREERAQIEGVPLEAGVVATLEGLAARFGVTLPSAREGGPRS</sequence>
<dbReference type="EMBL" id="CP015243">
    <property type="protein sequence ID" value="ANF57025.1"/>
    <property type="molecule type" value="Genomic_DNA"/>
</dbReference>
<dbReference type="PANTHER" id="PTHR11091:SF0">
    <property type="entry name" value="MALATE DEHYDROGENASE"/>
    <property type="match status" value="1"/>
</dbReference>
<keyword evidence="4" id="KW-1185">Reference proteome</keyword>
<proteinExistence type="inferred from homology"/>
<dbReference type="Gene3D" id="1.10.1530.10">
    <property type="match status" value="1"/>
</dbReference>
<dbReference type="SUPFAM" id="SSF89733">
    <property type="entry name" value="L-sulfolactate dehydrogenase-like"/>
    <property type="match status" value="1"/>
</dbReference>
<comment type="similarity">
    <text evidence="1">Belongs to the LDH2/MDH2 oxidoreductase family.</text>
</comment>
<dbReference type="PANTHER" id="PTHR11091">
    <property type="entry name" value="OXIDOREDUCTASE-RELATED"/>
    <property type="match status" value="1"/>
</dbReference>
<accession>A0A172YDG2</accession>
<organism evidence="3 4">
    <name type="scientific">Halotalea alkalilenta</name>
    <dbReference type="NCBI Taxonomy" id="376489"/>
    <lineage>
        <taxon>Bacteria</taxon>
        <taxon>Pseudomonadati</taxon>
        <taxon>Pseudomonadota</taxon>
        <taxon>Gammaproteobacteria</taxon>
        <taxon>Oceanospirillales</taxon>
        <taxon>Halomonadaceae</taxon>
        <taxon>Halotalea</taxon>
    </lineage>
</organism>
<keyword evidence="2" id="KW-0560">Oxidoreductase</keyword>
<dbReference type="InterPro" id="IPR003767">
    <property type="entry name" value="Malate/L-lactate_DH-like"/>
</dbReference>
<evidence type="ECO:0000256" key="2">
    <source>
        <dbReference type="ARBA" id="ARBA00023002"/>
    </source>
</evidence>
<evidence type="ECO:0000256" key="1">
    <source>
        <dbReference type="ARBA" id="ARBA00006056"/>
    </source>
</evidence>
<dbReference type="RefSeq" id="WP_064121982.1">
    <property type="nucleotide sequence ID" value="NZ_CP015243.1"/>
</dbReference>
<dbReference type="InterPro" id="IPR043143">
    <property type="entry name" value="Mal/L-sulf/L-lact_DH-like_NADP"/>
</dbReference>
<dbReference type="KEGG" id="haa:A5892_05710"/>
<reference evidence="3 4" key="1">
    <citation type="submission" date="2016-04" db="EMBL/GenBank/DDBJ databases">
        <title>Complete Genome Sequence of Halotalea alkalilenta IHB B 13600.</title>
        <authorList>
            <person name="Swarnkar M.K."/>
            <person name="Sharma A."/>
            <person name="Kaushal K."/>
            <person name="Soni R."/>
            <person name="Rana S."/>
            <person name="Singh A.K."/>
            <person name="Gulati A."/>
        </authorList>
    </citation>
    <scope>NUCLEOTIDE SEQUENCE [LARGE SCALE GENOMIC DNA]</scope>
    <source>
        <strain evidence="3 4">IHB B 13600</strain>
    </source>
</reference>
<name>A0A172YDG2_9GAMM</name>
<dbReference type="STRING" id="376489.A5892_05710"/>
<dbReference type="Gene3D" id="3.30.1370.60">
    <property type="entry name" value="Hypothetical oxidoreductase yiak, domain 2"/>
    <property type="match status" value="1"/>
</dbReference>
<dbReference type="GO" id="GO:0016491">
    <property type="term" value="F:oxidoreductase activity"/>
    <property type="evidence" value="ECO:0007669"/>
    <property type="project" value="UniProtKB-KW"/>
</dbReference>
<gene>
    <name evidence="3" type="ORF">A5892_05710</name>
</gene>
<dbReference type="Proteomes" id="UP000077875">
    <property type="component" value="Chromosome"/>
</dbReference>
<dbReference type="AlphaFoldDB" id="A0A172YDG2"/>
<protein>
    <submittedName>
        <fullName evidence="3">Malate dehydrogenase</fullName>
    </submittedName>
</protein>
<dbReference type="Pfam" id="PF02615">
    <property type="entry name" value="Ldh_2"/>
    <property type="match status" value="1"/>
</dbReference>
<dbReference type="InterPro" id="IPR036111">
    <property type="entry name" value="Mal/L-sulfo/L-lacto_DH-like_sf"/>
</dbReference>
<evidence type="ECO:0000313" key="3">
    <source>
        <dbReference type="EMBL" id="ANF57025.1"/>
    </source>
</evidence>
<dbReference type="InterPro" id="IPR043144">
    <property type="entry name" value="Mal/L-sulf/L-lact_DH-like_ah"/>
</dbReference>